<dbReference type="GeneID" id="13993945"/>
<sequence length="191" mass="20759">MSLLEEMFDGQPEPLNERPYSRTQSAIDSAKGKVKGFFGSGQVEQGAQETGQMANQLWADFKRYIGRKYGSHPQSVSYSDVAAFFKGNDLDTSFLGNNERRSFSPKDVGNALMQAVQKLNTDYEYQKEKQPEQGEEQPEQGQGQGSEQGSGEGQPQAGQGQPQGAGAGSSIPDRLSSLSSADRAKLLRLIS</sequence>
<protein>
    <submittedName>
        <fullName evidence="2">Uncharacterized protein</fullName>
    </submittedName>
</protein>
<feature type="region of interest" description="Disordered" evidence="1">
    <location>
        <begin position="121"/>
        <end position="191"/>
    </location>
</feature>
<dbReference type="Proteomes" id="UP000000457">
    <property type="component" value="Segment"/>
</dbReference>
<dbReference type="KEGG" id="vg:13993945"/>
<organism evidence="2 3">
    <name type="scientific">Cronobacter phage vB_CsaM_GAP32</name>
    <dbReference type="NCBI Taxonomy" id="1141136"/>
    <lineage>
        <taxon>Viruses</taxon>
        <taxon>Duplodnaviria</taxon>
        <taxon>Heunggongvirae</taxon>
        <taxon>Uroviricota</taxon>
        <taxon>Caudoviricetes</taxon>
        <taxon>Mimasvirus</taxon>
        <taxon>Mimasvirus GAP32</taxon>
    </lineage>
</organism>
<dbReference type="RefSeq" id="YP_006987310.1">
    <property type="nucleotide sequence ID" value="NC_019401.1"/>
</dbReference>
<dbReference type="OrthoDB" id="19477at10239"/>
<feature type="region of interest" description="Disordered" evidence="1">
    <location>
        <begin position="1"/>
        <end position="24"/>
    </location>
</feature>
<reference evidence="2 3" key="1">
    <citation type="journal article" date="2014" name="Virology">
        <title>Supersize me: Cronobacter sakazakii phage GAP32.</title>
        <authorList>
            <person name="Abbasifar R."/>
            <person name="Griffiths M.W."/>
            <person name="Sabour P.M."/>
            <person name="Ackermann H.-W."/>
            <person name="Vandersteegen K."/>
            <person name="Lavigne R."/>
            <person name="Noben J.-P."/>
            <person name="Villa A.A."/>
            <person name="Abbasifar A."/>
            <person name="Nash J.H.E."/>
            <person name="Kropinski A.M."/>
        </authorList>
    </citation>
    <scope>NUCLEOTIDE SEQUENCE [LARGE SCALE GENOMIC DNA]</scope>
    <source>
        <strain evidence="2">GAP-32</strain>
    </source>
</reference>
<accession>K4F9K1</accession>
<keyword evidence="3" id="KW-1185">Reference proteome</keyword>
<proteinExistence type="predicted"/>
<evidence type="ECO:0000256" key="1">
    <source>
        <dbReference type="SAM" id="MobiDB-lite"/>
    </source>
</evidence>
<dbReference type="EMBL" id="JN882285">
    <property type="protein sequence ID" value="AFC21655.1"/>
    <property type="molecule type" value="Genomic_DNA"/>
</dbReference>
<feature type="compositionally biased region" description="Gly residues" evidence="1">
    <location>
        <begin position="142"/>
        <end position="152"/>
    </location>
</feature>
<evidence type="ECO:0000313" key="2">
    <source>
        <dbReference type="EMBL" id="AFC21655.1"/>
    </source>
</evidence>
<gene>
    <name evidence="2" type="ORF">GAP32_205</name>
</gene>
<feature type="compositionally biased region" description="Low complexity" evidence="1">
    <location>
        <begin position="168"/>
        <end position="180"/>
    </location>
</feature>
<name>K4F9K1_9CAUD</name>
<evidence type="ECO:0000313" key="3">
    <source>
        <dbReference type="Proteomes" id="UP000000457"/>
    </source>
</evidence>